<dbReference type="AlphaFoldDB" id="A0A1B8PHG9"/>
<feature type="chain" id="PRO_5008611593" evidence="1">
    <location>
        <begin position="25"/>
        <end position="115"/>
    </location>
</feature>
<dbReference type="InterPro" id="IPR051675">
    <property type="entry name" value="Endo/Exo/Phosphatase_dom_1"/>
</dbReference>
<dbReference type="Pfam" id="PF12836">
    <property type="entry name" value="HHH_3"/>
    <property type="match status" value="1"/>
</dbReference>
<dbReference type="EMBL" id="LZDL01000001">
    <property type="protein sequence ID" value="OBX48520.1"/>
    <property type="molecule type" value="Genomic_DNA"/>
</dbReference>
<feature type="signal peptide" evidence="1">
    <location>
        <begin position="1"/>
        <end position="24"/>
    </location>
</feature>
<name>A0A1B8PHG9_HAEHA</name>
<dbReference type="InterPro" id="IPR010994">
    <property type="entry name" value="RuvA_2-like"/>
</dbReference>
<dbReference type="RefSeq" id="WP_046942449.1">
    <property type="nucleotide sequence ID" value="NZ_JTLX01000002.1"/>
</dbReference>
<comment type="caution">
    <text evidence="2">The sequence shown here is derived from an EMBL/GenBank/DDBJ whole genome shotgun (WGS) entry which is preliminary data.</text>
</comment>
<protein>
    <submittedName>
        <fullName evidence="2">Competence protein ComE</fullName>
    </submittedName>
</protein>
<dbReference type="SUPFAM" id="SSF47781">
    <property type="entry name" value="RuvA domain 2-like"/>
    <property type="match status" value="1"/>
</dbReference>
<dbReference type="Proteomes" id="UP000092611">
    <property type="component" value="Unassembled WGS sequence"/>
</dbReference>
<proteinExistence type="predicted"/>
<reference evidence="2 3" key="1">
    <citation type="submission" date="2016-06" db="EMBL/GenBank/DDBJ databases">
        <title>Draft genome of Haemophilus haemolyticus CCUG 24149.</title>
        <authorList>
            <person name="Engstrom-Jakobsson H."/>
            <person name="Salva-Serra F."/>
            <person name="Thorell K."/>
            <person name="Gonzales-Siles L."/>
            <person name="Karlsson R."/>
            <person name="Boulund F."/>
            <person name="Engstrand L."/>
            <person name="Kristiansson E."/>
            <person name="Moore E."/>
        </authorList>
    </citation>
    <scope>NUCLEOTIDE SEQUENCE [LARGE SCALE GENOMIC DNA]</scope>
    <source>
        <strain evidence="2 3">CCUG 24149</strain>
    </source>
</reference>
<evidence type="ECO:0000256" key="1">
    <source>
        <dbReference type="SAM" id="SignalP"/>
    </source>
</evidence>
<sequence>MKLMKTLFTSVVLCGALGASLAFAEEKAAEQVVQPVVATQTEAQVAPTAVSDKLNINTATVSEIQKALTGIGAKKAEAIVQYREKHGNFTSAEQLLEVQGIGKATLERNRDRITF</sequence>
<evidence type="ECO:0000313" key="2">
    <source>
        <dbReference type="EMBL" id="OBX48520.1"/>
    </source>
</evidence>
<gene>
    <name evidence="2" type="ORF">A9Z62_00515</name>
</gene>
<dbReference type="PANTHER" id="PTHR21180">
    <property type="entry name" value="ENDONUCLEASE/EXONUCLEASE/PHOSPHATASE FAMILY DOMAIN-CONTAINING PROTEIN 1"/>
    <property type="match status" value="1"/>
</dbReference>
<accession>A0A1B8PHG9</accession>
<organism evidence="2 3">
    <name type="scientific">Haemophilus haemolyticus</name>
    <dbReference type="NCBI Taxonomy" id="726"/>
    <lineage>
        <taxon>Bacteria</taxon>
        <taxon>Pseudomonadati</taxon>
        <taxon>Pseudomonadota</taxon>
        <taxon>Gammaproteobacteria</taxon>
        <taxon>Pasteurellales</taxon>
        <taxon>Pasteurellaceae</taxon>
        <taxon>Haemophilus</taxon>
    </lineage>
</organism>
<dbReference type="Gene3D" id="1.10.150.280">
    <property type="entry name" value="AF1531-like domain"/>
    <property type="match status" value="1"/>
</dbReference>
<dbReference type="PATRIC" id="fig|726.55.peg.664"/>
<dbReference type="GO" id="GO:0015627">
    <property type="term" value="C:type II protein secretion system complex"/>
    <property type="evidence" value="ECO:0007669"/>
    <property type="project" value="TreeGrafter"/>
</dbReference>
<dbReference type="InterPro" id="IPR004509">
    <property type="entry name" value="Competence_ComEA_HhH"/>
</dbReference>
<dbReference type="PANTHER" id="PTHR21180:SF32">
    <property type="entry name" value="ENDONUCLEASE_EXONUCLEASE_PHOSPHATASE FAMILY DOMAIN-CONTAINING PROTEIN 1"/>
    <property type="match status" value="1"/>
</dbReference>
<keyword evidence="1" id="KW-0732">Signal</keyword>
<dbReference type="NCBIfam" id="TIGR00426">
    <property type="entry name" value="competence protein ComEA helix-hairpin-helix repeat region"/>
    <property type="match status" value="1"/>
</dbReference>
<evidence type="ECO:0000313" key="3">
    <source>
        <dbReference type="Proteomes" id="UP000092611"/>
    </source>
</evidence>
<dbReference type="GO" id="GO:0015628">
    <property type="term" value="P:protein secretion by the type II secretion system"/>
    <property type="evidence" value="ECO:0007669"/>
    <property type="project" value="TreeGrafter"/>
</dbReference>